<protein>
    <recommendedName>
        <fullName evidence="3">Low molecular weight antigen MTB12-like C-terminal domain-containing protein</fullName>
    </recommendedName>
</protein>
<proteinExistence type="inferred from homology"/>
<dbReference type="InterPro" id="IPR058644">
    <property type="entry name" value="Mtb12-like_C"/>
</dbReference>
<dbReference type="KEGG" id="mhev:MHEL_32770"/>
<dbReference type="AlphaFoldDB" id="A0A7I7T6Y4"/>
<dbReference type="Pfam" id="PF26580">
    <property type="entry name" value="Mtb12_C"/>
    <property type="match status" value="1"/>
</dbReference>
<evidence type="ECO:0000256" key="2">
    <source>
        <dbReference type="ARBA" id="ARBA00093774"/>
    </source>
</evidence>
<sequence>MNEMTSTTASGNVLRHKVLATMAGAITGATVLGGAVAHAEPPALPSAEQLTNQVSVIFDVNADRAQRASFLEAGDAALPVVDIVGGPIAQHRSMVSMRVENPTLDGDHLSSQLVMSVMGMGAQRRPLDWVEQDRTWKLSTASLCSVYTEISRTSSCPV</sequence>
<evidence type="ECO:0000313" key="5">
    <source>
        <dbReference type="Proteomes" id="UP000467148"/>
    </source>
</evidence>
<reference evidence="4 5" key="1">
    <citation type="journal article" date="2019" name="Emerg. Microbes Infect.">
        <title>Comprehensive subspecies identification of 175 nontuberculous mycobacteria species based on 7547 genomic profiles.</title>
        <authorList>
            <person name="Matsumoto Y."/>
            <person name="Kinjo T."/>
            <person name="Motooka D."/>
            <person name="Nabeya D."/>
            <person name="Jung N."/>
            <person name="Uechi K."/>
            <person name="Horii T."/>
            <person name="Iida T."/>
            <person name="Fujita J."/>
            <person name="Nakamura S."/>
        </authorList>
    </citation>
    <scope>NUCLEOTIDE SEQUENCE [LARGE SCALE GENOMIC DNA]</scope>
    <source>
        <strain evidence="4 5">JCM 30396</strain>
    </source>
</reference>
<name>A0A7I7T6Y4_9MYCO</name>
<evidence type="ECO:0000313" key="4">
    <source>
        <dbReference type="EMBL" id="BBY65034.1"/>
    </source>
</evidence>
<dbReference type="EMBL" id="AP022596">
    <property type="protein sequence ID" value="BBY65034.1"/>
    <property type="molecule type" value="Genomic_DNA"/>
</dbReference>
<dbReference type="Proteomes" id="UP000467148">
    <property type="component" value="Chromosome"/>
</dbReference>
<accession>A0A7I7T6Y4</accession>
<evidence type="ECO:0000259" key="3">
    <source>
        <dbReference type="Pfam" id="PF26580"/>
    </source>
</evidence>
<gene>
    <name evidence="4" type="ORF">MHEL_32770</name>
</gene>
<keyword evidence="5" id="KW-1185">Reference proteome</keyword>
<organism evidence="4 5">
    <name type="scientific">Mycolicibacterium helvum</name>
    <dbReference type="NCBI Taxonomy" id="1534349"/>
    <lineage>
        <taxon>Bacteria</taxon>
        <taxon>Bacillati</taxon>
        <taxon>Actinomycetota</taxon>
        <taxon>Actinomycetes</taxon>
        <taxon>Mycobacteriales</taxon>
        <taxon>Mycobacteriaceae</taxon>
        <taxon>Mycolicibacterium</taxon>
    </lineage>
</organism>
<keyword evidence="1" id="KW-0732">Signal</keyword>
<evidence type="ECO:0000256" key="1">
    <source>
        <dbReference type="ARBA" id="ARBA00022729"/>
    </source>
</evidence>
<comment type="similarity">
    <text evidence="2">Belongs to the MTB12 family.</text>
</comment>
<feature type="domain" description="Low molecular weight antigen MTB12-like C-terminal" evidence="3">
    <location>
        <begin position="43"/>
        <end position="147"/>
    </location>
</feature>